<accession>U4LCX6</accession>
<protein>
    <submittedName>
        <fullName evidence="1">Uncharacterized protein</fullName>
    </submittedName>
</protein>
<gene>
    <name evidence="1" type="ORF">PCON_07751</name>
</gene>
<dbReference type="Proteomes" id="UP000018144">
    <property type="component" value="Unassembled WGS sequence"/>
</dbReference>
<dbReference type="AlphaFoldDB" id="U4LCX6"/>
<evidence type="ECO:0000313" key="1">
    <source>
        <dbReference type="EMBL" id="CCX29954.1"/>
    </source>
</evidence>
<sequence>MKLISIDKKSPLIEISGHSGLLCSTKFQQSLTKFLSAASNFLRKVYISTIVHVKAAPKQVRGNTRA</sequence>
<organism evidence="1 2">
    <name type="scientific">Pyronema omphalodes (strain CBS 100304)</name>
    <name type="common">Pyronema confluens</name>
    <dbReference type="NCBI Taxonomy" id="1076935"/>
    <lineage>
        <taxon>Eukaryota</taxon>
        <taxon>Fungi</taxon>
        <taxon>Dikarya</taxon>
        <taxon>Ascomycota</taxon>
        <taxon>Pezizomycotina</taxon>
        <taxon>Pezizomycetes</taxon>
        <taxon>Pezizales</taxon>
        <taxon>Pyronemataceae</taxon>
        <taxon>Pyronema</taxon>
    </lineage>
</organism>
<evidence type="ECO:0000313" key="2">
    <source>
        <dbReference type="Proteomes" id="UP000018144"/>
    </source>
</evidence>
<reference evidence="1 2" key="1">
    <citation type="journal article" date="2013" name="PLoS Genet.">
        <title>The genome and development-dependent transcriptomes of Pyronema confluens: a window into fungal evolution.</title>
        <authorList>
            <person name="Traeger S."/>
            <person name="Altegoer F."/>
            <person name="Freitag M."/>
            <person name="Gabaldon T."/>
            <person name="Kempken F."/>
            <person name="Kumar A."/>
            <person name="Marcet-Houben M."/>
            <person name="Poggeler S."/>
            <person name="Stajich J.E."/>
            <person name="Nowrousian M."/>
        </authorList>
    </citation>
    <scope>NUCLEOTIDE SEQUENCE [LARGE SCALE GENOMIC DNA]</scope>
    <source>
        <strain evidence="2">CBS 100304</strain>
        <tissue evidence="1">Vegetative mycelium</tissue>
    </source>
</reference>
<proteinExistence type="predicted"/>
<keyword evidence="2" id="KW-1185">Reference proteome</keyword>
<dbReference type="EMBL" id="HF935393">
    <property type="protein sequence ID" value="CCX29954.1"/>
    <property type="molecule type" value="Genomic_DNA"/>
</dbReference>
<name>U4LCX6_PYROM</name>